<proteinExistence type="predicted"/>
<protein>
    <submittedName>
        <fullName evidence="2">Uncharacterized protein</fullName>
    </submittedName>
</protein>
<sequence>MLDRPQPINVYEGNQPDKNVEISELKQSDTGEMNDSKEDTSTDFVGTRSRHHSPTGNVERQSRPQSPVIQPRAPDNRLREKEKEGYDSDESREENTSREAVLPVGELTLKH</sequence>
<organism evidence="2 3">
    <name type="scientific">Polyplax serrata</name>
    <name type="common">Common mouse louse</name>
    <dbReference type="NCBI Taxonomy" id="468196"/>
    <lineage>
        <taxon>Eukaryota</taxon>
        <taxon>Metazoa</taxon>
        <taxon>Ecdysozoa</taxon>
        <taxon>Arthropoda</taxon>
        <taxon>Hexapoda</taxon>
        <taxon>Insecta</taxon>
        <taxon>Pterygota</taxon>
        <taxon>Neoptera</taxon>
        <taxon>Paraneoptera</taxon>
        <taxon>Psocodea</taxon>
        <taxon>Troctomorpha</taxon>
        <taxon>Phthiraptera</taxon>
        <taxon>Anoplura</taxon>
        <taxon>Polyplacidae</taxon>
        <taxon>Polyplax</taxon>
    </lineage>
</organism>
<feature type="compositionally biased region" description="Basic and acidic residues" evidence="1">
    <location>
        <begin position="74"/>
        <end position="86"/>
    </location>
</feature>
<dbReference type="AlphaFoldDB" id="A0AAN8S9T4"/>
<feature type="compositionally biased region" description="Polar residues" evidence="1">
    <location>
        <begin position="54"/>
        <end position="68"/>
    </location>
</feature>
<comment type="caution">
    <text evidence="2">The sequence shown here is derived from an EMBL/GenBank/DDBJ whole genome shotgun (WGS) entry which is preliminary data.</text>
</comment>
<feature type="region of interest" description="Disordered" evidence="1">
    <location>
        <begin position="1"/>
        <end position="111"/>
    </location>
</feature>
<feature type="compositionally biased region" description="Basic and acidic residues" evidence="1">
    <location>
        <begin position="18"/>
        <end position="40"/>
    </location>
</feature>
<accession>A0AAN8S9T4</accession>
<dbReference type="EMBL" id="JAWJWE010000005">
    <property type="protein sequence ID" value="KAK6634633.1"/>
    <property type="molecule type" value="Genomic_DNA"/>
</dbReference>
<evidence type="ECO:0000313" key="2">
    <source>
        <dbReference type="EMBL" id="KAK6634633.1"/>
    </source>
</evidence>
<evidence type="ECO:0000256" key="1">
    <source>
        <dbReference type="SAM" id="MobiDB-lite"/>
    </source>
</evidence>
<reference evidence="2 3" key="1">
    <citation type="submission" date="2023-10" db="EMBL/GenBank/DDBJ databases">
        <title>Genomes of two closely related lineages of the louse Polyplax serrata with different host specificities.</title>
        <authorList>
            <person name="Martinu J."/>
            <person name="Tarabai H."/>
            <person name="Stefka J."/>
            <person name="Hypsa V."/>
        </authorList>
    </citation>
    <scope>NUCLEOTIDE SEQUENCE [LARGE SCALE GENOMIC DNA]</scope>
    <source>
        <strain evidence="2">HR10_N</strain>
    </source>
</reference>
<dbReference type="Proteomes" id="UP001372834">
    <property type="component" value="Unassembled WGS sequence"/>
</dbReference>
<evidence type="ECO:0000313" key="3">
    <source>
        <dbReference type="Proteomes" id="UP001372834"/>
    </source>
</evidence>
<name>A0AAN8S9T4_POLSC</name>
<gene>
    <name evidence="2" type="ORF">RUM43_012034</name>
</gene>